<dbReference type="InterPro" id="IPR029052">
    <property type="entry name" value="Metallo-depent_PP-like"/>
</dbReference>
<proteinExistence type="predicted"/>
<dbReference type="AlphaFoldDB" id="A0A916DWK8"/>
<dbReference type="RefSeq" id="WP_264790109.1">
    <property type="nucleotide sequence ID" value="NZ_AP026867.1"/>
</dbReference>
<accession>A0A916DWK8</accession>
<name>A0A916DWK8_9BACT</name>
<sequence>MRFIGLLIVILNVSCCAPKPPVYSFFVAGHTYGKAGVNNEGLHPPFKAEFPYLQSRPEVEFGVLTGDIVAPKPLLKDWIEVDADVQTLGIPVYFAVGNHDMENRPIYEERYGATYQQFIHHNDLFIILDPNMDHWNITGEQLAFLKKTVTENKDNIDNIYVFFHQLLWKKANSKYEKIRTNSSSGRAAKINFWTTIEPIFHGLPNQVFMFAGDLGAGSWADNLFYDQYDNITLVASGMGDGDGDNYIIVNVDENKLVTYDLICLNKEDQLCTKSLVDYQLMNE</sequence>
<dbReference type="PANTHER" id="PTHR43143">
    <property type="entry name" value="METALLOPHOSPHOESTERASE, CALCINEURIN SUPERFAMILY"/>
    <property type="match status" value="1"/>
</dbReference>
<dbReference type="KEGG" id="aup:AsAng_0056890"/>
<dbReference type="InterPro" id="IPR004843">
    <property type="entry name" value="Calcineurin-like_PHP"/>
</dbReference>
<gene>
    <name evidence="2" type="ORF">AsAng_0056890</name>
</gene>
<dbReference type="GO" id="GO:0016787">
    <property type="term" value="F:hydrolase activity"/>
    <property type="evidence" value="ECO:0007669"/>
    <property type="project" value="InterPro"/>
</dbReference>
<protein>
    <submittedName>
        <fullName evidence="2">Metallophosphoesterase</fullName>
    </submittedName>
</protein>
<dbReference type="SUPFAM" id="SSF56300">
    <property type="entry name" value="Metallo-dependent phosphatases"/>
    <property type="match status" value="1"/>
</dbReference>
<keyword evidence="3" id="KW-1185">Reference proteome</keyword>
<evidence type="ECO:0000313" key="3">
    <source>
        <dbReference type="Proteomes" id="UP001060919"/>
    </source>
</evidence>
<dbReference type="EMBL" id="AP026867">
    <property type="protein sequence ID" value="BDS14907.1"/>
    <property type="molecule type" value="Genomic_DNA"/>
</dbReference>
<feature type="domain" description="Calcineurin-like phosphoesterase" evidence="1">
    <location>
        <begin position="42"/>
        <end position="165"/>
    </location>
</feature>
<evidence type="ECO:0000313" key="2">
    <source>
        <dbReference type="EMBL" id="BDS14907.1"/>
    </source>
</evidence>
<organism evidence="2 3">
    <name type="scientific">Aureispira anguillae</name>
    <dbReference type="NCBI Taxonomy" id="2864201"/>
    <lineage>
        <taxon>Bacteria</taxon>
        <taxon>Pseudomonadati</taxon>
        <taxon>Bacteroidota</taxon>
        <taxon>Saprospiria</taxon>
        <taxon>Saprospirales</taxon>
        <taxon>Saprospiraceae</taxon>
        <taxon>Aureispira</taxon>
    </lineage>
</organism>
<dbReference type="Proteomes" id="UP001060919">
    <property type="component" value="Chromosome"/>
</dbReference>
<dbReference type="PANTHER" id="PTHR43143:SF1">
    <property type="entry name" value="SERINE_THREONINE-PROTEIN PHOSPHATASE CPPED1"/>
    <property type="match status" value="1"/>
</dbReference>
<evidence type="ECO:0000259" key="1">
    <source>
        <dbReference type="Pfam" id="PF00149"/>
    </source>
</evidence>
<dbReference type="Gene3D" id="3.60.21.10">
    <property type="match status" value="1"/>
</dbReference>
<dbReference type="CDD" id="cd00838">
    <property type="entry name" value="MPP_superfamily"/>
    <property type="match status" value="1"/>
</dbReference>
<dbReference type="Pfam" id="PF00149">
    <property type="entry name" value="Metallophos"/>
    <property type="match status" value="1"/>
</dbReference>
<reference evidence="2" key="1">
    <citation type="submission" date="2022-09" db="EMBL/GenBank/DDBJ databases">
        <title>Aureispira anguillicida sp. nov., isolated from Leptocephalus of Japanese eel Anguilla japonica.</title>
        <authorList>
            <person name="Yuasa K."/>
            <person name="Mekata T."/>
            <person name="Ikunari K."/>
        </authorList>
    </citation>
    <scope>NUCLEOTIDE SEQUENCE</scope>
    <source>
        <strain evidence="2">EL160426</strain>
    </source>
</reference>
<dbReference type="InterPro" id="IPR051918">
    <property type="entry name" value="STPP_CPPED1"/>
</dbReference>